<dbReference type="STRING" id="120956.SAMN05421791_101369"/>
<feature type="transmembrane region" description="Helical" evidence="9">
    <location>
        <begin position="14"/>
        <end position="36"/>
    </location>
</feature>
<evidence type="ECO:0000259" key="10">
    <source>
        <dbReference type="PROSITE" id="PS50893"/>
    </source>
</evidence>
<evidence type="ECO:0000259" key="11">
    <source>
        <dbReference type="PROSITE" id="PS50929"/>
    </source>
</evidence>
<evidence type="ECO:0000256" key="9">
    <source>
        <dbReference type="SAM" id="Phobius"/>
    </source>
</evidence>
<organism evidence="12 13">
    <name type="scientific">Facklamia miroungae</name>
    <dbReference type="NCBI Taxonomy" id="120956"/>
    <lineage>
        <taxon>Bacteria</taxon>
        <taxon>Bacillati</taxon>
        <taxon>Bacillota</taxon>
        <taxon>Bacilli</taxon>
        <taxon>Lactobacillales</taxon>
        <taxon>Aerococcaceae</taxon>
        <taxon>Facklamia</taxon>
    </lineage>
</organism>
<dbReference type="InterPro" id="IPR036640">
    <property type="entry name" value="ABC1_TM_sf"/>
</dbReference>
<proteinExistence type="predicted"/>
<dbReference type="InterPro" id="IPR017871">
    <property type="entry name" value="ABC_transporter-like_CS"/>
</dbReference>
<dbReference type="GO" id="GO:0005524">
    <property type="term" value="F:ATP binding"/>
    <property type="evidence" value="ECO:0007669"/>
    <property type="project" value="UniProtKB-KW"/>
</dbReference>
<dbReference type="SMART" id="SM00382">
    <property type="entry name" value="AAA"/>
    <property type="match status" value="1"/>
</dbReference>
<evidence type="ECO:0000313" key="12">
    <source>
        <dbReference type="EMBL" id="SDF89630.1"/>
    </source>
</evidence>
<dbReference type="InterPro" id="IPR003439">
    <property type="entry name" value="ABC_transporter-like_ATP-bd"/>
</dbReference>
<dbReference type="InterPro" id="IPR011527">
    <property type="entry name" value="ABC1_TM_dom"/>
</dbReference>
<sequence>MLSALFQFIKEHKIAYFIGGLLAIISGLLAIVPNYIIQLFIDAIVKQSLDAKALALYLAIFAVAAVSNYVVEASWLVILFGRSSLFTKQVRQKLFRRLAYLKLPFYENYRSGDLMTRMTSDIDSLGETLAYGFLIIISDGSWLIAILLVMFITISWELTLISIIPLIIFGVLIHFLGKEANKRYEASRDAVAKLSNEVLETVDGVRVIRAYGKKDLEQARFQERTRDVVKQSNVLNFLFGLFGPTARVFSGFSTGIGLTLGAYYVNQGQVSIGQLITFQIYLGMFNEVIWGMADLIAIYQQGQVSHRKIKEIEDADDLFGKEGDLPIDHIDQIDFQNFSFAYPSDQEPVIQTVNFSLKAGQTLGIVGKTGSGKSTLVRQLLRQYPIVKPEALKINGHSIVDYQSEQLAGLIGYVPQDHVLFSRSVRDNILFGKADATEEELNQAIEAADFTKDINHMSRGLETLIGEKGVAISGGQKQRVAIARALIRQPELLIMDDSLSAVDAKTEKAIIKNIQAAREGQTNIIITHRLSAVSHADLILVLEEGCIIERGKPDELLANKGWYYQQYLNQQTEEGSNGNT</sequence>
<keyword evidence="4 9" id="KW-0812">Transmembrane</keyword>
<dbReference type="Gene3D" id="3.40.50.300">
    <property type="entry name" value="P-loop containing nucleotide triphosphate hydrolases"/>
    <property type="match status" value="1"/>
</dbReference>
<dbReference type="OrthoDB" id="9770415at2"/>
<dbReference type="InterPro" id="IPR039421">
    <property type="entry name" value="Type_1_exporter"/>
</dbReference>
<evidence type="ECO:0000256" key="2">
    <source>
        <dbReference type="ARBA" id="ARBA00022448"/>
    </source>
</evidence>
<keyword evidence="3" id="KW-1003">Cell membrane</keyword>
<dbReference type="SUPFAM" id="SSF90123">
    <property type="entry name" value="ABC transporter transmembrane region"/>
    <property type="match status" value="1"/>
</dbReference>
<dbReference type="Pfam" id="PF00664">
    <property type="entry name" value="ABC_membrane"/>
    <property type="match status" value="1"/>
</dbReference>
<comment type="subcellular location">
    <subcellularLocation>
        <location evidence="1">Cell membrane</location>
        <topology evidence="1">Multi-pass membrane protein</topology>
    </subcellularLocation>
</comment>
<keyword evidence="13" id="KW-1185">Reference proteome</keyword>
<keyword evidence="8 9" id="KW-0472">Membrane</keyword>
<evidence type="ECO:0000256" key="7">
    <source>
        <dbReference type="ARBA" id="ARBA00022989"/>
    </source>
</evidence>
<evidence type="ECO:0000256" key="1">
    <source>
        <dbReference type="ARBA" id="ARBA00004651"/>
    </source>
</evidence>
<feature type="domain" description="ABC transporter" evidence="10">
    <location>
        <begin position="333"/>
        <end position="569"/>
    </location>
</feature>
<feature type="transmembrane region" description="Helical" evidence="9">
    <location>
        <begin position="56"/>
        <end position="81"/>
    </location>
</feature>
<dbReference type="Proteomes" id="UP000199708">
    <property type="component" value="Unassembled WGS sequence"/>
</dbReference>
<dbReference type="Pfam" id="PF00005">
    <property type="entry name" value="ABC_tran"/>
    <property type="match status" value="1"/>
</dbReference>
<feature type="domain" description="ABC transmembrane type-1" evidence="11">
    <location>
        <begin position="17"/>
        <end position="301"/>
    </location>
</feature>
<keyword evidence="6 12" id="KW-0067">ATP-binding</keyword>
<dbReference type="CDD" id="cd18541">
    <property type="entry name" value="ABC_6TM_TmrB_like"/>
    <property type="match status" value="1"/>
</dbReference>
<protein>
    <submittedName>
        <fullName evidence="12">ATP-binding cassette, subfamily B, tetracycline resistant protein</fullName>
    </submittedName>
</protein>
<name>A0A1G7PW73_9LACT</name>
<dbReference type="GO" id="GO:0016887">
    <property type="term" value="F:ATP hydrolysis activity"/>
    <property type="evidence" value="ECO:0007669"/>
    <property type="project" value="InterPro"/>
</dbReference>
<evidence type="ECO:0000313" key="13">
    <source>
        <dbReference type="Proteomes" id="UP000199708"/>
    </source>
</evidence>
<evidence type="ECO:0000256" key="4">
    <source>
        <dbReference type="ARBA" id="ARBA00022692"/>
    </source>
</evidence>
<evidence type="ECO:0000256" key="3">
    <source>
        <dbReference type="ARBA" id="ARBA00022475"/>
    </source>
</evidence>
<dbReference type="PANTHER" id="PTHR43394:SF1">
    <property type="entry name" value="ATP-BINDING CASSETTE SUB-FAMILY B MEMBER 10, MITOCHONDRIAL"/>
    <property type="match status" value="1"/>
</dbReference>
<evidence type="ECO:0000256" key="6">
    <source>
        <dbReference type="ARBA" id="ARBA00022840"/>
    </source>
</evidence>
<keyword evidence="5" id="KW-0547">Nucleotide-binding</keyword>
<dbReference type="EMBL" id="FNCK01000001">
    <property type="protein sequence ID" value="SDF89630.1"/>
    <property type="molecule type" value="Genomic_DNA"/>
</dbReference>
<accession>A0A1G7PW73</accession>
<dbReference type="InterPro" id="IPR003593">
    <property type="entry name" value="AAA+_ATPase"/>
</dbReference>
<keyword evidence="7 9" id="KW-1133">Transmembrane helix</keyword>
<dbReference type="InterPro" id="IPR027417">
    <property type="entry name" value="P-loop_NTPase"/>
</dbReference>
<dbReference type="PANTHER" id="PTHR43394">
    <property type="entry name" value="ATP-DEPENDENT PERMEASE MDL1, MITOCHONDRIAL"/>
    <property type="match status" value="1"/>
</dbReference>
<dbReference type="GO" id="GO:0015421">
    <property type="term" value="F:ABC-type oligopeptide transporter activity"/>
    <property type="evidence" value="ECO:0007669"/>
    <property type="project" value="TreeGrafter"/>
</dbReference>
<dbReference type="SUPFAM" id="SSF52540">
    <property type="entry name" value="P-loop containing nucleoside triphosphate hydrolases"/>
    <property type="match status" value="1"/>
</dbReference>
<feature type="transmembrane region" description="Helical" evidence="9">
    <location>
        <begin position="128"/>
        <end position="152"/>
    </location>
</feature>
<dbReference type="AlphaFoldDB" id="A0A1G7PW73"/>
<evidence type="ECO:0000256" key="5">
    <source>
        <dbReference type="ARBA" id="ARBA00022741"/>
    </source>
</evidence>
<dbReference type="RefSeq" id="WP_090289061.1">
    <property type="nucleotide sequence ID" value="NZ_FNCK01000001.1"/>
</dbReference>
<dbReference type="Gene3D" id="1.20.1560.10">
    <property type="entry name" value="ABC transporter type 1, transmembrane domain"/>
    <property type="match status" value="1"/>
</dbReference>
<dbReference type="PROSITE" id="PS00211">
    <property type="entry name" value="ABC_TRANSPORTER_1"/>
    <property type="match status" value="1"/>
</dbReference>
<dbReference type="GO" id="GO:0005886">
    <property type="term" value="C:plasma membrane"/>
    <property type="evidence" value="ECO:0007669"/>
    <property type="project" value="UniProtKB-SubCell"/>
</dbReference>
<reference evidence="12 13" key="1">
    <citation type="submission" date="2016-10" db="EMBL/GenBank/DDBJ databases">
        <authorList>
            <person name="de Groot N.N."/>
        </authorList>
    </citation>
    <scope>NUCLEOTIDE SEQUENCE [LARGE SCALE GENOMIC DNA]</scope>
    <source>
        <strain evidence="12 13">ATCC BAA-466</strain>
    </source>
</reference>
<evidence type="ECO:0000256" key="8">
    <source>
        <dbReference type="ARBA" id="ARBA00023136"/>
    </source>
</evidence>
<dbReference type="FunFam" id="3.40.50.300:FF:000221">
    <property type="entry name" value="Multidrug ABC transporter ATP-binding protein"/>
    <property type="match status" value="1"/>
</dbReference>
<dbReference type="PROSITE" id="PS50929">
    <property type="entry name" value="ABC_TM1F"/>
    <property type="match status" value="1"/>
</dbReference>
<feature type="transmembrane region" description="Helical" evidence="9">
    <location>
        <begin position="158"/>
        <end position="177"/>
    </location>
</feature>
<keyword evidence="2" id="KW-0813">Transport</keyword>
<gene>
    <name evidence="12" type="ORF">SAMN05421791_101369</name>
</gene>
<dbReference type="PROSITE" id="PS50893">
    <property type="entry name" value="ABC_TRANSPORTER_2"/>
    <property type="match status" value="1"/>
</dbReference>